<gene>
    <name evidence="3" type="ORF">BHYA_0006g01180</name>
</gene>
<keyword evidence="4" id="KW-1185">Reference proteome</keyword>
<evidence type="ECO:0000313" key="4">
    <source>
        <dbReference type="Proteomes" id="UP000297814"/>
    </source>
</evidence>
<feature type="transmembrane region" description="Helical" evidence="2">
    <location>
        <begin position="247"/>
        <end position="269"/>
    </location>
</feature>
<dbReference type="Proteomes" id="UP000297814">
    <property type="component" value="Unassembled WGS sequence"/>
</dbReference>
<reference evidence="3 4" key="1">
    <citation type="submission" date="2017-12" db="EMBL/GenBank/DDBJ databases">
        <title>Comparative genomics of Botrytis spp.</title>
        <authorList>
            <person name="Valero-Jimenez C.A."/>
            <person name="Tapia P."/>
            <person name="Veloso J."/>
            <person name="Silva-Moreno E."/>
            <person name="Staats M."/>
            <person name="Valdes J.H."/>
            <person name="Van Kan J.A.L."/>
        </authorList>
    </citation>
    <scope>NUCLEOTIDE SEQUENCE [LARGE SCALE GENOMIC DNA]</scope>
    <source>
        <strain evidence="3 4">Bh0001</strain>
    </source>
</reference>
<comment type="caution">
    <text evidence="3">The sequence shown here is derived from an EMBL/GenBank/DDBJ whole genome shotgun (WGS) entry which is preliminary data.</text>
</comment>
<name>A0A4Z1H1U0_9HELO</name>
<evidence type="ECO:0000256" key="1">
    <source>
        <dbReference type="SAM" id="MobiDB-lite"/>
    </source>
</evidence>
<sequence length="344" mass="35654">MSTPTSRPPAPEGTNSVVTTWFPLTTVYPIVPSCKTELYSPNNLTDIYAYDPNNNAKDFATRCWPSEARSWWNQVTSASTTISLGPFLCPEAYTVVVTTVVNPGSTLSGCCPSGYGLWSLASQGTPRECTSIITSGAKITYVGNTLTPAADGYTTIITVVNKDQTVHAVQINGYNFDGNSAVPTVTAFSSSISSSSTSGSASKSGTAAFGSTPGSSGAGATSTSAVSSPLTSDSSNSSPGLGTGAKIGIAVGIAVSVAIIAALVGTIFFMRRRRKYDTAPQQDSLHAASQIKMNQVASLPSPPGSDIPHEIGHGYGYEAHEVGNTQVHEMNGSAFAELDGNNRR</sequence>
<dbReference type="CDD" id="cd12087">
    <property type="entry name" value="TM_EGFR-like"/>
    <property type="match status" value="1"/>
</dbReference>
<dbReference type="AlphaFoldDB" id="A0A4Z1H1U0"/>
<proteinExistence type="predicted"/>
<accession>A0A4Z1H1U0</accession>
<organism evidence="3 4">
    <name type="scientific">Botrytis hyacinthi</name>
    <dbReference type="NCBI Taxonomy" id="278943"/>
    <lineage>
        <taxon>Eukaryota</taxon>
        <taxon>Fungi</taxon>
        <taxon>Dikarya</taxon>
        <taxon>Ascomycota</taxon>
        <taxon>Pezizomycotina</taxon>
        <taxon>Leotiomycetes</taxon>
        <taxon>Helotiales</taxon>
        <taxon>Sclerotiniaceae</taxon>
        <taxon>Botrytis</taxon>
    </lineage>
</organism>
<dbReference type="EMBL" id="PQXK01000006">
    <property type="protein sequence ID" value="TGO42715.1"/>
    <property type="molecule type" value="Genomic_DNA"/>
</dbReference>
<keyword evidence="2" id="KW-0472">Membrane</keyword>
<keyword evidence="2" id="KW-1133">Transmembrane helix</keyword>
<evidence type="ECO:0000256" key="2">
    <source>
        <dbReference type="SAM" id="Phobius"/>
    </source>
</evidence>
<keyword evidence="2" id="KW-0812">Transmembrane</keyword>
<evidence type="ECO:0000313" key="3">
    <source>
        <dbReference type="EMBL" id="TGO42715.1"/>
    </source>
</evidence>
<feature type="region of interest" description="Disordered" evidence="1">
    <location>
        <begin position="194"/>
        <end position="239"/>
    </location>
</feature>
<protein>
    <recommendedName>
        <fullName evidence="5">Mid2 domain-containing protein</fullName>
    </recommendedName>
</protein>
<evidence type="ECO:0008006" key="5">
    <source>
        <dbReference type="Google" id="ProtNLM"/>
    </source>
</evidence>